<keyword evidence="3" id="KW-0378">Hydrolase</keyword>
<keyword evidence="5" id="KW-0325">Glycoprotein</keyword>
<sequence length="382" mass="45863">MRQCYLLGVYMRKKYVQDEKFFSHEDLMNVQKHLIYHSTQMSRSTSSYQSFMYGFGEQIFMDDKKNIKENKYLKLNHLRSIKQKRLLSSLRIQNTIPYELEAKKMNESYEANEVMLNQIVFAIQGGNKEFPGLNKEICKYSTMKTGSLTKNRSQNTYLKDFMKDLMKKGVLQKVMAIFEFDPSQFDQLDVDLTMRKFLEITGEDERSQYADNQQVRMYQHQVSEHLLQSFDAQIIKTIAKQKNQTYDPKLDEGYLFNKYYVFAGHDQYLQMMGRLFGLQISFDLIRYAATMIFELHFDKDMFINGKCQEDFEKCFYVKIIFNEFQLFSEVGFCDYLSNRCWYKDFKHYLQEKMLSSQEFYDKCDDEFKFTGDQLFFPRIQNV</sequence>
<evidence type="ECO:0000313" key="6">
    <source>
        <dbReference type="EMBL" id="CDW73473.1"/>
    </source>
</evidence>
<dbReference type="InterPro" id="IPR050645">
    <property type="entry name" value="Histidine_acid_phosphatase"/>
</dbReference>
<dbReference type="PANTHER" id="PTHR11567:SF211">
    <property type="entry name" value="PROSTATIC ACID PHOSPHATASE"/>
    <property type="match status" value="1"/>
</dbReference>
<evidence type="ECO:0000256" key="2">
    <source>
        <dbReference type="ARBA" id="ARBA00022729"/>
    </source>
</evidence>
<dbReference type="PANTHER" id="PTHR11567">
    <property type="entry name" value="ACID PHOSPHATASE-RELATED"/>
    <property type="match status" value="1"/>
</dbReference>
<comment type="catalytic activity">
    <reaction evidence="1">
        <text>a phosphate monoester + H2O = an alcohol + phosphate</text>
        <dbReference type="Rhea" id="RHEA:15017"/>
        <dbReference type="ChEBI" id="CHEBI:15377"/>
        <dbReference type="ChEBI" id="CHEBI:30879"/>
        <dbReference type="ChEBI" id="CHEBI:43474"/>
        <dbReference type="ChEBI" id="CHEBI:67140"/>
        <dbReference type="EC" id="3.1.3.2"/>
    </reaction>
</comment>
<keyword evidence="2" id="KW-0732">Signal</keyword>
<dbReference type="InParanoid" id="A0A077ZU90"/>
<reference evidence="6 7" key="1">
    <citation type="submission" date="2014-06" db="EMBL/GenBank/DDBJ databases">
        <authorList>
            <person name="Swart Estienne"/>
        </authorList>
    </citation>
    <scope>NUCLEOTIDE SEQUENCE [LARGE SCALE GENOMIC DNA]</scope>
    <source>
        <strain evidence="6 7">130c</strain>
    </source>
</reference>
<evidence type="ECO:0000256" key="4">
    <source>
        <dbReference type="ARBA" id="ARBA00023157"/>
    </source>
</evidence>
<evidence type="ECO:0000256" key="5">
    <source>
        <dbReference type="ARBA" id="ARBA00023180"/>
    </source>
</evidence>
<dbReference type="AlphaFoldDB" id="A0A077ZU90"/>
<dbReference type="Proteomes" id="UP000039865">
    <property type="component" value="Unassembled WGS sequence"/>
</dbReference>
<accession>A0A077ZU90</accession>
<evidence type="ECO:0008006" key="8">
    <source>
        <dbReference type="Google" id="ProtNLM"/>
    </source>
</evidence>
<name>A0A077ZU90_STYLE</name>
<protein>
    <recommendedName>
        <fullName evidence="8">Histidine acid phosphatase family protein</fullName>
    </recommendedName>
</protein>
<dbReference type="GO" id="GO:0003993">
    <property type="term" value="F:acid phosphatase activity"/>
    <property type="evidence" value="ECO:0007669"/>
    <property type="project" value="UniProtKB-EC"/>
</dbReference>
<proteinExistence type="predicted"/>
<dbReference type="SUPFAM" id="SSF53254">
    <property type="entry name" value="Phosphoglycerate mutase-like"/>
    <property type="match status" value="1"/>
</dbReference>
<evidence type="ECO:0000313" key="7">
    <source>
        <dbReference type="Proteomes" id="UP000039865"/>
    </source>
</evidence>
<gene>
    <name evidence="6" type="primary">Contig6482.g6932</name>
    <name evidence="6" type="ORF">STYLEM_2451</name>
</gene>
<dbReference type="OrthoDB" id="258392at2759"/>
<keyword evidence="4" id="KW-1015">Disulfide bond</keyword>
<dbReference type="Gene3D" id="3.40.50.1240">
    <property type="entry name" value="Phosphoglycerate mutase-like"/>
    <property type="match status" value="1"/>
</dbReference>
<dbReference type="EMBL" id="CCKQ01002380">
    <property type="protein sequence ID" value="CDW73473.1"/>
    <property type="molecule type" value="Genomic_DNA"/>
</dbReference>
<dbReference type="InterPro" id="IPR029033">
    <property type="entry name" value="His_PPase_superfam"/>
</dbReference>
<evidence type="ECO:0000256" key="3">
    <source>
        <dbReference type="ARBA" id="ARBA00022801"/>
    </source>
</evidence>
<evidence type="ECO:0000256" key="1">
    <source>
        <dbReference type="ARBA" id="ARBA00000032"/>
    </source>
</evidence>
<organism evidence="6 7">
    <name type="scientific">Stylonychia lemnae</name>
    <name type="common">Ciliate</name>
    <dbReference type="NCBI Taxonomy" id="5949"/>
    <lineage>
        <taxon>Eukaryota</taxon>
        <taxon>Sar</taxon>
        <taxon>Alveolata</taxon>
        <taxon>Ciliophora</taxon>
        <taxon>Intramacronucleata</taxon>
        <taxon>Spirotrichea</taxon>
        <taxon>Stichotrichia</taxon>
        <taxon>Sporadotrichida</taxon>
        <taxon>Oxytrichidae</taxon>
        <taxon>Stylonychinae</taxon>
        <taxon>Stylonychia</taxon>
    </lineage>
</organism>
<keyword evidence="7" id="KW-1185">Reference proteome</keyword>